<dbReference type="Pfam" id="PF02357">
    <property type="entry name" value="NusG"/>
    <property type="match status" value="1"/>
</dbReference>
<feature type="domain" description="NusG-like N-terminal" evidence="4">
    <location>
        <begin position="7"/>
        <end position="105"/>
    </location>
</feature>
<dbReference type="GO" id="GO:0005829">
    <property type="term" value="C:cytosol"/>
    <property type="evidence" value="ECO:0007669"/>
    <property type="project" value="TreeGrafter"/>
</dbReference>
<organism evidence="5 6">
    <name type="scientific">Pseudomonas oryzihabitans</name>
    <dbReference type="NCBI Taxonomy" id="47885"/>
    <lineage>
        <taxon>Bacteria</taxon>
        <taxon>Pseudomonadati</taxon>
        <taxon>Pseudomonadota</taxon>
        <taxon>Gammaproteobacteria</taxon>
        <taxon>Pseudomonadales</taxon>
        <taxon>Pseudomonadaceae</taxon>
        <taxon>Pseudomonas</taxon>
    </lineage>
</organism>
<dbReference type="KEGG" id="por:APT59_20855"/>
<accession>A0A0U4HLA2</accession>
<proteinExistence type="predicted"/>
<dbReference type="InterPro" id="IPR006645">
    <property type="entry name" value="NGN-like_dom"/>
</dbReference>
<dbReference type="RefSeq" id="WP_059316588.1">
    <property type="nucleotide sequence ID" value="NZ_CP013987.1"/>
</dbReference>
<evidence type="ECO:0000259" key="4">
    <source>
        <dbReference type="SMART" id="SM00738"/>
    </source>
</evidence>
<keyword evidence="2" id="KW-0805">Transcription regulation</keyword>
<dbReference type="Gene3D" id="3.30.70.940">
    <property type="entry name" value="NusG, N-terminal domain"/>
    <property type="match status" value="1"/>
</dbReference>
<protein>
    <submittedName>
        <fullName evidence="5">Transcriptional regulator</fullName>
    </submittedName>
</protein>
<dbReference type="InterPro" id="IPR036735">
    <property type="entry name" value="NGN_dom_sf"/>
</dbReference>
<dbReference type="SMART" id="SM00738">
    <property type="entry name" value="NGN"/>
    <property type="match status" value="1"/>
</dbReference>
<evidence type="ECO:0000256" key="1">
    <source>
        <dbReference type="ARBA" id="ARBA00022814"/>
    </source>
</evidence>
<evidence type="ECO:0000256" key="2">
    <source>
        <dbReference type="ARBA" id="ARBA00023015"/>
    </source>
</evidence>
<keyword evidence="1" id="KW-0889">Transcription antitermination</keyword>
<dbReference type="SUPFAM" id="SSF82679">
    <property type="entry name" value="N-utilization substance G protein NusG, N-terminal domain"/>
    <property type="match status" value="1"/>
</dbReference>
<dbReference type="OrthoDB" id="9790639at2"/>
<name>A0A0U4HLA2_9PSED</name>
<dbReference type="CDD" id="cd09892">
    <property type="entry name" value="NGN_SP_RfaH"/>
    <property type="match status" value="1"/>
</dbReference>
<dbReference type="AlphaFoldDB" id="A0A0U4HLA2"/>
<dbReference type="GO" id="GO:0006354">
    <property type="term" value="P:DNA-templated transcription elongation"/>
    <property type="evidence" value="ECO:0007669"/>
    <property type="project" value="InterPro"/>
</dbReference>
<dbReference type="PANTHER" id="PTHR30265">
    <property type="entry name" value="RHO-INTERACTING TRANSCRIPTION TERMINATION FACTOR NUSG"/>
    <property type="match status" value="1"/>
</dbReference>
<gene>
    <name evidence="5" type="ORF">APT59_20855</name>
</gene>
<keyword evidence="3" id="KW-0804">Transcription</keyword>
<dbReference type="NCBIfam" id="TIGR01955">
    <property type="entry name" value="RfaH"/>
    <property type="match status" value="1"/>
</dbReference>
<dbReference type="PANTHER" id="PTHR30265:SF7">
    <property type="entry name" value="TRANSCRIPTION ANTITERMINATION PROTEIN RFAH"/>
    <property type="match status" value="1"/>
</dbReference>
<sequence length="176" mass="19787">MTLAHPTGHWYLVQTKPNQEARAEENLSRQGYVCFRPQRERKASGRSRAAGSESLFPGYLFIQLNDVNDNWYPIRSTRGVNRIVSFGTQPTAVSEGIIDDIRQRLATLAEPAPTHQPGETVRVQYSQALEMDAVFLSADGNERAIILLRILQREQRVSVSLDQLSAATPVNQRLRA</sequence>
<dbReference type="InterPro" id="IPR043425">
    <property type="entry name" value="NusG-like"/>
</dbReference>
<dbReference type="EMBL" id="CP013987">
    <property type="protein sequence ID" value="ALZ86538.1"/>
    <property type="molecule type" value="Genomic_DNA"/>
</dbReference>
<dbReference type="Proteomes" id="UP000064137">
    <property type="component" value="Chromosome"/>
</dbReference>
<evidence type="ECO:0000313" key="5">
    <source>
        <dbReference type="EMBL" id="ALZ86538.1"/>
    </source>
</evidence>
<evidence type="ECO:0000313" key="6">
    <source>
        <dbReference type="Proteomes" id="UP000064137"/>
    </source>
</evidence>
<dbReference type="GO" id="GO:0031564">
    <property type="term" value="P:transcription antitermination"/>
    <property type="evidence" value="ECO:0007669"/>
    <property type="project" value="UniProtKB-KW"/>
</dbReference>
<evidence type="ECO:0000256" key="3">
    <source>
        <dbReference type="ARBA" id="ARBA00023163"/>
    </source>
</evidence>
<dbReference type="InterPro" id="IPR010215">
    <property type="entry name" value="Transcription_antiterm_RfaH"/>
</dbReference>
<reference evidence="5 6" key="1">
    <citation type="submission" date="2016-01" db="EMBL/GenBank/DDBJ databases">
        <title>Annotation of Pseudomonas oryzihabitans USDA-ARS-USMARC-56511.</title>
        <authorList>
            <person name="Harhay G.P."/>
            <person name="Harhay D.M."/>
            <person name="Smith T.P.L."/>
            <person name="Bono J.L."/>
            <person name="Heaton M.P."/>
            <person name="Clawson M.L."/>
            <person name="Chitko-Mckown C.G."/>
            <person name="Capik S.F."/>
            <person name="DeDonder K.D."/>
            <person name="Apley M.D."/>
            <person name="Lubbers B.V."/>
            <person name="White B.J."/>
            <person name="Larson R.L."/>
        </authorList>
    </citation>
    <scope>NUCLEOTIDE SEQUENCE [LARGE SCALE GENOMIC DNA]</scope>
    <source>
        <strain evidence="5 6">USDA-ARS-USMARC-56511</strain>
    </source>
</reference>